<sequence length="253" mass="26973">MASHTPRAVSPISMVRVARPSTVDLITAELRSAIFTGALPVGSPIGEVEMSSQLGVSRSPLRESTQRLVQEGLLTASPGRGMRVSMIGPEHVADVYDARLAIEGQAVRLIIRSGAASVLDRLERAYDALVAVSEGTDARAIGDADIEFHRELVDSAGSRRLTQYMATLAIETRIASFSDPGGYTVRRSVSDTYRQLLDALAAGDVAAAFLALEQQFAEAVDRLTGKDDDVETVETPADVEPPAIGPIEITEEV</sequence>
<dbReference type="PANTHER" id="PTHR43537">
    <property type="entry name" value="TRANSCRIPTIONAL REGULATOR, GNTR FAMILY"/>
    <property type="match status" value="1"/>
</dbReference>
<name>A0ABV3LGN6_9MICO</name>
<evidence type="ECO:0000313" key="6">
    <source>
        <dbReference type="Proteomes" id="UP001553715"/>
    </source>
</evidence>
<dbReference type="InterPro" id="IPR036390">
    <property type="entry name" value="WH_DNA-bd_sf"/>
</dbReference>
<protein>
    <submittedName>
        <fullName evidence="5">GntR family transcriptional regulator</fullName>
    </submittedName>
</protein>
<feature type="domain" description="HTH gntR-type" evidence="4">
    <location>
        <begin position="20"/>
        <end position="87"/>
    </location>
</feature>
<dbReference type="CDD" id="cd07377">
    <property type="entry name" value="WHTH_GntR"/>
    <property type="match status" value="1"/>
</dbReference>
<dbReference type="InterPro" id="IPR036388">
    <property type="entry name" value="WH-like_DNA-bd_sf"/>
</dbReference>
<evidence type="ECO:0000256" key="1">
    <source>
        <dbReference type="ARBA" id="ARBA00023015"/>
    </source>
</evidence>
<evidence type="ECO:0000313" key="5">
    <source>
        <dbReference type="EMBL" id="MEW1975075.1"/>
    </source>
</evidence>
<dbReference type="InterPro" id="IPR008920">
    <property type="entry name" value="TF_FadR/GntR_C"/>
</dbReference>
<comment type="caution">
    <text evidence="5">The sequence shown here is derived from an EMBL/GenBank/DDBJ whole genome shotgun (WGS) entry which is preliminary data.</text>
</comment>
<keyword evidence="6" id="KW-1185">Reference proteome</keyword>
<evidence type="ECO:0000259" key="4">
    <source>
        <dbReference type="PROSITE" id="PS50949"/>
    </source>
</evidence>
<dbReference type="InterPro" id="IPR000524">
    <property type="entry name" value="Tscrpt_reg_HTH_GntR"/>
</dbReference>
<dbReference type="Gene3D" id="1.10.10.10">
    <property type="entry name" value="Winged helix-like DNA-binding domain superfamily/Winged helix DNA-binding domain"/>
    <property type="match status" value="1"/>
</dbReference>
<dbReference type="Pfam" id="PF00392">
    <property type="entry name" value="GntR"/>
    <property type="match status" value="1"/>
</dbReference>
<keyword evidence="3" id="KW-0804">Transcription</keyword>
<dbReference type="PANTHER" id="PTHR43537:SF5">
    <property type="entry name" value="UXU OPERON TRANSCRIPTIONAL REGULATOR"/>
    <property type="match status" value="1"/>
</dbReference>
<proteinExistence type="predicted"/>
<dbReference type="Gene3D" id="1.20.120.530">
    <property type="entry name" value="GntR ligand-binding domain-like"/>
    <property type="match status" value="1"/>
</dbReference>
<dbReference type="Pfam" id="PF07729">
    <property type="entry name" value="FCD"/>
    <property type="match status" value="1"/>
</dbReference>
<dbReference type="Proteomes" id="UP001553715">
    <property type="component" value="Unassembled WGS sequence"/>
</dbReference>
<evidence type="ECO:0000256" key="3">
    <source>
        <dbReference type="ARBA" id="ARBA00023163"/>
    </source>
</evidence>
<keyword evidence="2" id="KW-0238">DNA-binding</keyword>
<dbReference type="RefSeq" id="WP_160175043.1">
    <property type="nucleotide sequence ID" value="NZ_JAJVKR010000004.1"/>
</dbReference>
<keyword evidence="1" id="KW-0805">Transcription regulation</keyword>
<gene>
    <name evidence="5" type="ORF">AB0301_08385</name>
</gene>
<dbReference type="SMART" id="SM00345">
    <property type="entry name" value="HTH_GNTR"/>
    <property type="match status" value="1"/>
</dbReference>
<dbReference type="InterPro" id="IPR011711">
    <property type="entry name" value="GntR_C"/>
</dbReference>
<dbReference type="SMART" id="SM00895">
    <property type="entry name" value="FCD"/>
    <property type="match status" value="1"/>
</dbReference>
<reference evidence="5 6" key="1">
    <citation type="submission" date="2024-06" db="EMBL/GenBank/DDBJ databases">
        <title>The Natural Products Discovery Center: Release of the First 8490 Sequenced Strains for Exploring Actinobacteria Biosynthetic Diversity.</title>
        <authorList>
            <person name="Kalkreuter E."/>
            <person name="Kautsar S.A."/>
            <person name="Yang D."/>
            <person name="Bader C.D."/>
            <person name="Teijaro C.N."/>
            <person name="Fluegel L."/>
            <person name="Davis C.M."/>
            <person name="Simpson J.R."/>
            <person name="Lauterbach L."/>
            <person name="Steele A.D."/>
            <person name="Gui C."/>
            <person name="Meng S."/>
            <person name="Li G."/>
            <person name="Viehrig K."/>
            <person name="Ye F."/>
            <person name="Su P."/>
            <person name="Kiefer A.F."/>
            <person name="Nichols A."/>
            <person name="Cepeda A.J."/>
            <person name="Yan W."/>
            <person name="Fan B."/>
            <person name="Jiang Y."/>
            <person name="Adhikari A."/>
            <person name="Zheng C.-J."/>
            <person name="Schuster L."/>
            <person name="Cowan T.M."/>
            <person name="Smanski M.J."/>
            <person name="Chevrette M.G."/>
            <person name="De Carvalho L.P.S."/>
            <person name="Shen B."/>
        </authorList>
    </citation>
    <scope>NUCLEOTIDE SEQUENCE [LARGE SCALE GENOMIC DNA]</scope>
    <source>
        <strain evidence="5 6">NPDC077434</strain>
    </source>
</reference>
<organism evidence="5 6">
    <name type="scientific">Microbacterium profundi</name>
    <dbReference type="NCBI Taxonomy" id="450380"/>
    <lineage>
        <taxon>Bacteria</taxon>
        <taxon>Bacillati</taxon>
        <taxon>Actinomycetota</taxon>
        <taxon>Actinomycetes</taxon>
        <taxon>Micrococcales</taxon>
        <taxon>Microbacteriaceae</taxon>
        <taxon>Microbacterium</taxon>
    </lineage>
</organism>
<dbReference type="PROSITE" id="PS50949">
    <property type="entry name" value="HTH_GNTR"/>
    <property type="match status" value="1"/>
</dbReference>
<accession>A0ABV3LGN6</accession>
<dbReference type="EMBL" id="JBFBMH010000009">
    <property type="protein sequence ID" value="MEW1975075.1"/>
    <property type="molecule type" value="Genomic_DNA"/>
</dbReference>
<evidence type="ECO:0000256" key="2">
    <source>
        <dbReference type="ARBA" id="ARBA00023125"/>
    </source>
</evidence>
<dbReference type="SUPFAM" id="SSF46785">
    <property type="entry name" value="Winged helix' DNA-binding domain"/>
    <property type="match status" value="1"/>
</dbReference>
<dbReference type="SUPFAM" id="SSF48008">
    <property type="entry name" value="GntR ligand-binding domain-like"/>
    <property type="match status" value="1"/>
</dbReference>